<name>A0ABV7ZD48_9DEIO</name>
<protein>
    <submittedName>
        <fullName evidence="2">Endonuclease domain-containing protein</fullName>
    </submittedName>
</protein>
<keyword evidence="2" id="KW-0378">Hydrolase</keyword>
<keyword evidence="2" id="KW-0540">Nuclease</keyword>
<organism evidence="2 3">
    <name type="scientific">Deinococcus rufus</name>
    <dbReference type="NCBI Taxonomy" id="2136097"/>
    <lineage>
        <taxon>Bacteria</taxon>
        <taxon>Thermotogati</taxon>
        <taxon>Deinococcota</taxon>
        <taxon>Deinococci</taxon>
        <taxon>Deinococcales</taxon>
        <taxon>Deinococcaceae</taxon>
        <taxon>Deinococcus</taxon>
    </lineage>
</organism>
<dbReference type="InterPro" id="IPR011335">
    <property type="entry name" value="Restrct_endonuc-II-like"/>
</dbReference>
<comment type="caution">
    <text evidence="2">The sequence shown here is derived from an EMBL/GenBank/DDBJ whole genome shotgun (WGS) entry which is preliminary data.</text>
</comment>
<keyword evidence="3" id="KW-1185">Reference proteome</keyword>
<dbReference type="Proteomes" id="UP001595803">
    <property type="component" value="Unassembled WGS sequence"/>
</dbReference>
<dbReference type="RefSeq" id="WP_322472918.1">
    <property type="nucleotide sequence ID" value="NZ_JBHRZG010000016.1"/>
</dbReference>
<proteinExistence type="predicted"/>
<feature type="domain" description="DUF559" evidence="1">
    <location>
        <begin position="6"/>
        <end position="111"/>
    </location>
</feature>
<sequence length="113" mass="12712">MGAGRTEKARRLRRDQTAAEAVLWRVLRNHGLGVKFRRQYPVGPYITDFACTECGLVIELDGSQHGTDDGLAYDAERTRYLNAAGFRVVRFWNNEVMTNLDGVVQVIQIALAD</sequence>
<evidence type="ECO:0000259" key="1">
    <source>
        <dbReference type="Pfam" id="PF04480"/>
    </source>
</evidence>
<dbReference type="Pfam" id="PF04480">
    <property type="entry name" value="DUF559"/>
    <property type="match status" value="1"/>
</dbReference>
<dbReference type="PANTHER" id="PTHR38590:SF1">
    <property type="entry name" value="BLL0828 PROTEIN"/>
    <property type="match status" value="1"/>
</dbReference>
<dbReference type="EMBL" id="JBHRZG010000016">
    <property type="protein sequence ID" value="MFC3834031.1"/>
    <property type="molecule type" value="Genomic_DNA"/>
</dbReference>
<dbReference type="InterPro" id="IPR047216">
    <property type="entry name" value="Endonuclease_DUF559_bact"/>
</dbReference>
<dbReference type="PANTHER" id="PTHR38590">
    <property type="entry name" value="BLL0828 PROTEIN"/>
    <property type="match status" value="1"/>
</dbReference>
<dbReference type="GO" id="GO:0004519">
    <property type="term" value="F:endonuclease activity"/>
    <property type="evidence" value="ECO:0007669"/>
    <property type="project" value="UniProtKB-KW"/>
</dbReference>
<evidence type="ECO:0000313" key="2">
    <source>
        <dbReference type="EMBL" id="MFC3834031.1"/>
    </source>
</evidence>
<dbReference type="Gene3D" id="3.40.960.10">
    <property type="entry name" value="VSR Endonuclease"/>
    <property type="match status" value="1"/>
</dbReference>
<dbReference type="SUPFAM" id="SSF52980">
    <property type="entry name" value="Restriction endonuclease-like"/>
    <property type="match status" value="1"/>
</dbReference>
<gene>
    <name evidence="2" type="ORF">ACFOSB_14285</name>
</gene>
<reference evidence="3" key="1">
    <citation type="journal article" date="2019" name="Int. J. Syst. Evol. Microbiol.">
        <title>The Global Catalogue of Microorganisms (GCM) 10K type strain sequencing project: providing services to taxonomists for standard genome sequencing and annotation.</title>
        <authorList>
            <consortium name="The Broad Institute Genomics Platform"/>
            <consortium name="The Broad Institute Genome Sequencing Center for Infectious Disease"/>
            <person name="Wu L."/>
            <person name="Ma J."/>
        </authorList>
    </citation>
    <scope>NUCLEOTIDE SEQUENCE [LARGE SCALE GENOMIC DNA]</scope>
    <source>
        <strain evidence="3">CCTCC AB 2017081</strain>
    </source>
</reference>
<dbReference type="InterPro" id="IPR007569">
    <property type="entry name" value="DUF559"/>
</dbReference>
<evidence type="ECO:0000313" key="3">
    <source>
        <dbReference type="Proteomes" id="UP001595803"/>
    </source>
</evidence>
<dbReference type="CDD" id="cd01038">
    <property type="entry name" value="Endonuclease_DUF559"/>
    <property type="match status" value="1"/>
</dbReference>
<keyword evidence="2" id="KW-0255">Endonuclease</keyword>
<accession>A0ABV7ZD48</accession>